<evidence type="ECO:0000259" key="9">
    <source>
        <dbReference type="Pfam" id="PF02397"/>
    </source>
</evidence>
<keyword evidence="11" id="KW-1185">Reference proteome</keyword>
<feature type="transmembrane region" description="Helical" evidence="8">
    <location>
        <begin position="133"/>
        <end position="150"/>
    </location>
</feature>
<dbReference type="PANTHER" id="PTHR30576:SF10">
    <property type="entry name" value="SLL5057 PROTEIN"/>
    <property type="match status" value="1"/>
</dbReference>
<dbReference type="InterPro" id="IPR017475">
    <property type="entry name" value="EPS_sugar_tfrase"/>
</dbReference>
<dbReference type="EMBL" id="JAXAVX010000006">
    <property type="protein sequence ID" value="MDX8152496.1"/>
    <property type="molecule type" value="Genomic_DNA"/>
</dbReference>
<evidence type="ECO:0000313" key="11">
    <source>
        <dbReference type="Proteomes" id="UP001277761"/>
    </source>
</evidence>
<feature type="transmembrane region" description="Helical" evidence="8">
    <location>
        <begin position="162"/>
        <end position="181"/>
    </location>
</feature>
<dbReference type="NCBIfam" id="TIGR03025">
    <property type="entry name" value="EPS_sugtrans"/>
    <property type="match status" value="1"/>
</dbReference>
<evidence type="ECO:0000313" key="10">
    <source>
        <dbReference type="EMBL" id="MDX8152496.1"/>
    </source>
</evidence>
<dbReference type="Pfam" id="PF13727">
    <property type="entry name" value="CoA_binding_3"/>
    <property type="match status" value="1"/>
</dbReference>
<evidence type="ECO:0000256" key="8">
    <source>
        <dbReference type="SAM" id="Phobius"/>
    </source>
</evidence>
<keyword evidence="5 8" id="KW-1133">Transmembrane helix</keyword>
<dbReference type="Pfam" id="PF02397">
    <property type="entry name" value="Bac_transf"/>
    <property type="match status" value="1"/>
</dbReference>
<feature type="transmembrane region" description="Helical" evidence="8">
    <location>
        <begin position="103"/>
        <end position="121"/>
    </location>
</feature>
<evidence type="ECO:0000256" key="2">
    <source>
        <dbReference type="ARBA" id="ARBA00006464"/>
    </source>
</evidence>
<feature type="transmembrane region" description="Helical" evidence="8">
    <location>
        <begin position="332"/>
        <end position="353"/>
    </location>
</feature>
<dbReference type="Proteomes" id="UP001277761">
    <property type="component" value="Unassembled WGS sequence"/>
</dbReference>
<evidence type="ECO:0000256" key="6">
    <source>
        <dbReference type="ARBA" id="ARBA00023136"/>
    </source>
</evidence>
<feature type="transmembrane region" description="Helical" evidence="8">
    <location>
        <begin position="62"/>
        <end position="83"/>
    </location>
</feature>
<evidence type="ECO:0000256" key="5">
    <source>
        <dbReference type="ARBA" id="ARBA00022989"/>
    </source>
</evidence>
<comment type="caution">
    <text evidence="10">The sequence shown here is derived from an EMBL/GenBank/DDBJ whole genome shotgun (WGS) entry which is preliminary data.</text>
</comment>
<comment type="subcellular location">
    <subcellularLocation>
        <location evidence="1">Membrane</location>
        <topology evidence="1">Multi-pass membrane protein</topology>
    </subcellularLocation>
</comment>
<keyword evidence="4 8" id="KW-0812">Transmembrane</keyword>
<evidence type="ECO:0000256" key="7">
    <source>
        <dbReference type="SAM" id="MobiDB-lite"/>
    </source>
</evidence>
<reference evidence="10 11" key="1">
    <citation type="submission" date="2023-11" db="EMBL/GenBank/DDBJ databases">
        <authorList>
            <person name="Xu M."/>
            <person name="Jiang T."/>
        </authorList>
    </citation>
    <scope>NUCLEOTIDE SEQUENCE [LARGE SCALE GENOMIC DNA]</scope>
    <source>
        <strain evidence="10 11">SD</strain>
    </source>
</reference>
<feature type="compositionally biased region" description="Basic and acidic residues" evidence="7">
    <location>
        <begin position="1"/>
        <end position="12"/>
    </location>
</feature>
<gene>
    <name evidence="10" type="ORF">SK069_12895</name>
</gene>
<feature type="domain" description="Bacterial sugar transferase" evidence="9">
    <location>
        <begin position="327"/>
        <end position="514"/>
    </location>
</feature>
<feature type="region of interest" description="Disordered" evidence="7">
    <location>
        <begin position="1"/>
        <end position="29"/>
    </location>
</feature>
<evidence type="ECO:0000256" key="4">
    <source>
        <dbReference type="ARBA" id="ARBA00022692"/>
    </source>
</evidence>
<dbReference type="InterPro" id="IPR003362">
    <property type="entry name" value="Bact_transf"/>
</dbReference>
<evidence type="ECO:0000256" key="1">
    <source>
        <dbReference type="ARBA" id="ARBA00004141"/>
    </source>
</evidence>
<dbReference type="GO" id="GO:0016740">
    <property type="term" value="F:transferase activity"/>
    <property type="evidence" value="ECO:0007669"/>
    <property type="project" value="UniProtKB-KW"/>
</dbReference>
<name>A0ABU4VKW0_9ACTN</name>
<sequence>MPSGIRTHEPGDQRPLAAPSEPLPGAGNRSAAVLPSVDVRSKRPAVLGYLLRVDTLRQALRVTTLLALDAFGVWAAIFCALAVKGAWTEGFDLSIHAEQARDVAPFAVLVLLFNFARLGLYGRRNERPGLGKIVTGSFQAMVVIMLFVLIDGQRDAFTSYYIFWGGLIWTIVVIATLRLLYESTSGAVLRHTGQERRAILVGPAHHADAVATALREDVDSAITVAGALRVDERGPRPQRSRSLGVIGDLPRLLDEHVCDEVIITDPAFPQDLALEIVDQAHHRGINVRVAPSTMEILVKRAEFLPGQTLPLFELRPPVSEGVDFAIKRTFDLVVSSTILLLLSPLLLAISVAIKLTSAGPVIYRSRRPGIGGQPFDCLKFRTMYQDADARQAELEALNEAGGAIFKIRDDPRVTPVGRVLRRLSIDELPQLLNVLRGEMSLVGPRPLPQRDYDRLEEWHKKRYHVLPGVTGLWQVSGRSDLDFDDMVRLDFLYLERWSVSMDLSILVKTLPAVLGRRGAF</sequence>
<proteinExistence type="inferred from homology"/>
<dbReference type="PANTHER" id="PTHR30576">
    <property type="entry name" value="COLANIC BIOSYNTHESIS UDP-GLUCOSE LIPID CARRIER TRANSFERASE"/>
    <property type="match status" value="1"/>
</dbReference>
<protein>
    <submittedName>
        <fullName evidence="10">Sugar transferase</fullName>
        <ecNumber evidence="10">2.7.8.-</ecNumber>
    </submittedName>
</protein>
<keyword evidence="6 8" id="KW-0472">Membrane</keyword>
<dbReference type="EC" id="2.7.8.-" evidence="10"/>
<dbReference type="RefSeq" id="WP_319954652.1">
    <property type="nucleotide sequence ID" value="NZ_JAXAVX010000006.1"/>
</dbReference>
<evidence type="ECO:0000256" key="3">
    <source>
        <dbReference type="ARBA" id="ARBA00022679"/>
    </source>
</evidence>
<keyword evidence="3 10" id="KW-0808">Transferase</keyword>
<comment type="similarity">
    <text evidence="2">Belongs to the bacterial sugar transferase family.</text>
</comment>
<accession>A0ABU4VKW0</accession>
<organism evidence="10 11">
    <name type="scientific">Patulibacter brassicae</name>
    <dbReference type="NCBI Taxonomy" id="1705717"/>
    <lineage>
        <taxon>Bacteria</taxon>
        <taxon>Bacillati</taxon>
        <taxon>Actinomycetota</taxon>
        <taxon>Thermoleophilia</taxon>
        <taxon>Solirubrobacterales</taxon>
        <taxon>Patulibacteraceae</taxon>
        <taxon>Patulibacter</taxon>
    </lineage>
</organism>
<dbReference type="Gene3D" id="3.40.50.720">
    <property type="entry name" value="NAD(P)-binding Rossmann-like Domain"/>
    <property type="match status" value="1"/>
</dbReference>